<dbReference type="InterPro" id="IPR035093">
    <property type="entry name" value="RelE/ParE_toxin_dom_sf"/>
</dbReference>
<evidence type="ECO:0000313" key="3">
    <source>
        <dbReference type="Proteomes" id="UP000672657"/>
    </source>
</evidence>
<sequence length="104" mass="11505">MSACQVVFTPEFEEQLAELFHYIAEEAGSPVVAARYTDAIVSYCESLGAFPYRGTMRNDLQPGLRITHYKGRAMIAFVVEEGRVLITGLFYGGQDYEGILGDAD</sequence>
<evidence type="ECO:0008006" key="4">
    <source>
        <dbReference type="Google" id="ProtNLM"/>
    </source>
</evidence>
<evidence type="ECO:0000313" key="2">
    <source>
        <dbReference type="EMBL" id="CAG2159201.1"/>
    </source>
</evidence>
<protein>
    <recommendedName>
        <fullName evidence="4">Type II toxin-antitoxin system RelE/ParE family toxin</fullName>
    </recommendedName>
</protein>
<gene>
    <name evidence="2" type="ORF">LMG26411_06514</name>
</gene>
<keyword evidence="1" id="KW-1277">Toxin-antitoxin system</keyword>
<dbReference type="Pfam" id="PF05016">
    <property type="entry name" value="ParE_toxin"/>
    <property type="match status" value="1"/>
</dbReference>
<evidence type="ECO:0000256" key="1">
    <source>
        <dbReference type="ARBA" id="ARBA00022649"/>
    </source>
</evidence>
<proteinExistence type="predicted"/>
<reference evidence="2 3" key="1">
    <citation type="submission" date="2021-03" db="EMBL/GenBank/DDBJ databases">
        <authorList>
            <person name="Peeters C."/>
        </authorList>
    </citation>
    <scope>NUCLEOTIDE SEQUENCE [LARGE SCALE GENOMIC DNA]</scope>
    <source>
        <strain evidence="2 3">LMG 26411</strain>
    </source>
</reference>
<comment type="caution">
    <text evidence="2">The sequence shown here is derived from an EMBL/GenBank/DDBJ whole genome shotgun (WGS) entry which is preliminary data.</text>
</comment>
<keyword evidence="3" id="KW-1185">Reference proteome</keyword>
<dbReference type="Gene3D" id="3.30.2310.20">
    <property type="entry name" value="RelE-like"/>
    <property type="match status" value="1"/>
</dbReference>
<accession>A0ABN7QDJ9</accession>
<dbReference type="InterPro" id="IPR007712">
    <property type="entry name" value="RelE/ParE_toxin"/>
</dbReference>
<name>A0ABN7QDJ9_9BURK</name>
<dbReference type="EMBL" id="CAJPVI010000055">
    <property type="protein sequence ID" value="CAG2159201.1"/>
    <property type="molecule type" value="Genomic_DNA"/>
</dbReference>
<dbReference type="RefSeq" id="WP_211957335.1">
    <property type="nucleotide sequence ID" value="NZ_CAJPVI010000055.1"/>
</dbReference>
<organism evidence="2 3">
    <name type="scientific">Cupriavidus numazuensis</name>
    <dbReference type="NCBI Taxonomy" id="221992"/>
    <lineage>
        <taxon>Bacteria</taxon>
        <taxon>Pseudomonadati</taxon>
        <taxon>Pseudomonadota</taxon>
        <taxon>Betaproteobacteria</taxon>
        <taxon>Burkholderiales</taxon>
        <taxon>Burkholderiaceae</taxon>
        <taxon>Cupriavidus</taxon>
    </lineage>
</organism>
<dbReference type="Proteomes" id="UP000672657">
    <property type="component" value="Unassembled WGS sequence"/>
</dbReference>